<dbReference type="OrthoDB" id="422086at2759"/>
<dbReference type="Proteomes" id="UP000233524">
    <property type="component" value="Unassembled WGS sequence"/>
</dbReference>
<dbReference type="FunCoup" id="A0A2N3NCR4">
    <property type="interactions" value="477"/>
</dbReference>
<dbReference type="InterPro" id="IPR007269">
    <property type="entry name" value="ICMT_MeTrfase"/>
</dbReference>
<keyword evidence="9 10" id="KW-0472">Membrane</keyword>
<keyword evidence="7 10" id="KW-0812">Transmembrane</keyword>
<organism evidence="12 13">
    <name type="scientific">Lomentospora prolificans</name>
    <dbReference type="NCBI Taxonomy" id="41688"/>
    <lineage>
        <taxon>Eukaryota</taxon>
        <taxon>Fungi</taxon>
        <taxon>Dikarya</taxon>
        <taxon>Ascomycota</taxon>
        <taxon>Pezizomycotina</taxon>
        <taxon>Sordariomycetes</taxon>
        <taxon>Hypocreomycetidae</taxon>
        <taxon>Microascales</taxon>
        <taxon>Microascaceae</taxon>
        <taxon>Lomentospora</taxon>
    </lineage>
</organism>
<feature type="transmembrane region" description="Helical" evidence="10">
    <location>
        <begin position="91"/>
        <end position="109"/>
    </location>
</feature>
<reference evidence="12 13" key="1">
    <citation type="journal article" date="2017" name="G3 (Bethesda)">
        <title>First Draft Genome Sequence of the Pathogenic Fungus Lomentospora prolificans (Formerly Scedosporium prolificans).</title>
        <authorList>
            <person name="Luo R."/>
            <person name="Zimin A."/>
            <person name="Workman R."/>
            <person name="Fan Y."/>
            <person name="Pertea G."/>
            <person name="Grossman N."/>
            <person name="Wear M.P."/>
            <person name="Jia B."/>
            <person name="Miller H."/>
            <person name="Casadevall A."/>
            <person name="Timp W."/>
            <person name="Zhang S.X."/>
            <person name="Salzberg S.L."/>
        </authorList>
    </citation>
    <scope>NUCLEOTIDE SEQUENCE [LARGE SCALE GENOMIC DNA]</scope>
    <source>
        <strain evidence="12 13">JHH-5317</strain>
    </source>
</reference>
<dbReference type="PANTHER" id="PTHR12714:SF9">
    <property type="entry name" value="PROTEIN-S-ISOPRENYLCYSTEINE O-METHYLTRANSFERASE"/>
    <property type="match status" value="1"/>
</dbReference>
<dbReference type="GO" id="GO:0032259">
    <property type="term" value="P:methylation"/>
    <property type="evidence" value="ECO:0007669"/>
    <property type="project" value="UniProtKB-KW"/>
</dbReference>
<keyword evidence="4 10" id="KW-0489">Methyltransferase</keyword>
<dbReference type="STRING" id="41688.A0A2N3NCR4"/>
<keyword evidence="6 10" id="KW-0949">S-adenosyl-L-methionine</keyword>
<feature type="transmembrane region" description="Helical" evidence="10">
    <location>
        <begin position="65"/>
        <end position="85"/>
    </location>
</feature>
<sequence>MISRSRHTRGLVDVDDPADITPPHPDGLETNKTSSSPDATFDPLQPNKQYYRGGPKSLSGIATRAFCLGAGVSASMLTVAAIILFTESTLWRIPFFLGALSLFHFFEFWTTAAYNTPVADLSSFLLTANWPAYPIAHAVASLECFITNYFWPTRSWAPFHTGPLLLAVGLFFVVMGQSVRTTAMIQCGESFNHIVQHSKKASHSLVTTGLYSVFRHPAYFAFFWWAVGTQLVLGNVLCFVAYTVVLWRFFSNRIANEELFLTKFFGDEYVEHKKNTRVWIPFIP</sequence>
<evidence type="ECO:0000313" key="12">
    <source>
        <dbReference type="EMBL" id="PKS10244.1"/>
    </source>
</evidence>
<evidence type="ECO:0000256" key="8">
    <source>
        <dbReference type="ARBA" id="ARBA00022989"/>
    </source>
</evidence>
<name>A0A2N3NCR4_9PEZI</name>
<dbReference type="PROSITE" id="PS51564">
    <property type="entry name" value="SAM_ICMT"/>
    <property type="match status" value="1"/>
</dbReference>
<dbReference type="Pfam" id="PF04140">
    <property type="entry name" value="ICMT"/>
    <property type="match status" value="1"/>
</dbReference>
<dbReference type="Gene3D" id="1.20.120.1630">
    <property type="match status" value="1"/>
</dbReference>
<comment type="catalytic activity">
    <reaction evidence="10">
        <text>[protein]-C-terminal S-[(2E,6E)-farnesyl]-L-cysteine + S-adenosyl-L-methionine = [protein]-C-terminal S-[(2E,6E)-farnesyl]-L-cysteine methyl ester + S-adenosyl-L-homocysteine</text>
        <dbReference type="Rhea" id="RHEA:21672"/>
        <dbReference type="Rhea" id="RHEA-COMP:12125"/>
        <dbReference type="Rhea" id="RHEA-COMP:12126"/>
        <dbReference type="ChEBI" id="CHEBI:57856"/>
        <dbReference type="ChEBI" id="CHEBI:59789"/>
        <dbReference type="ChEBI" id="CHEBI:90510"/>
        <dbReference type="ChEBI" id="CHEBI:90511"/>
        <dbReference type="EC" id="2.1.1.100"/>
    </reaction>
</comment>
<comment type="caution">
    <text evidence="12">The sequence shown here is derived from an EMBL/GenBank/DDBJ whole genome shotgun (WGS) entry which is preliminary data.</text>
</comment>
<feature type="region of interest" description="Disordered" evidence="11">
    <location>
        <begin position="1"/>
        <end position="41"/>
    </location>
</feature>
<feature type="transmembrane region" description="Helical" evidence="10">
    <location>
        <begin position="157"/>
        <end position="176"/>
    </location>
</feature>
<keyword evidence="5" id="KW-0808">Transferase</keyword>
<evidence type="ECO:0000256" key="1">
    <source>
        <dbReference type="ARBA" id="ARBA00004141"/>
    </source>
</evidence>
<evidence type="ECO:0000313" key="13">
    <source>
        <dbReference type="Proteomes" id="UP000233524"/>
    </source>
</evidence>
<keyword evidence="10" id="KW-0256">Endoplasmic reticulum</keyword>
<comment type="similarity">
    <text evidence="2 10">Belongs to the class VI-like SAM-binding methyltransferase superfamily. Isoprenylcysteine carboxyl methyltransferase family.</text>
</comment>
<comment type="subcellular location">
    <subcellularLocation>
        <location evidence="10">Endoplasmic reticulum membrane</location>
        <topology evidence="10">Multi-pass membrane protein</topology>
    </subcellularLocation>
    <subcellularLocation>
        <location evidence="1">Membrane</location>
        <topology evidence="1">Multi-pass membrane protein</topology>
    </subcellularLocation>
</comment>
<dbReference type="EC" id="2.1.1.100" evidence="3 10"/>
<evidence type="ECO:0000256" key="6">
    <source>
        <dbReference type="ARBA" id="ARBA00022691"/>
    </source>
</evidence>
<dbReference type="InParanoid" id="A0A2N3NCR4"/>
<evidence type="ECO:0000256" key="10">
    <source>
        <dbReference type="RuleBase" id="RU362022"/>
    </source>
</evidence>
<dbReference type="AlphaFoldDB" id="A0A2N3NCR4"/>
<dbReference type="GO" id="GO:0004671">
    <property type="term" value="F:protein C-terminal S-isoprenylcysteine carboxyl O-methyltransferase activity"/>
    <property type="evidence" value="ECO:0007669"/>
    <property type="project" value="UniProtKB-EC"/>
</dbReference>
<evidence type="ECO:0000256" key="3">
    <source>
        <dbReference type="ARBA" id="ARBA00012151"/>
    </source>
</evidence>
<evidence type="ECO:0000256" key="2">
    <source>
        <dbReference type="ARBA" id="ARBA00009140"/>
    </source>
</evidence>
<dbReference type="InterPro" id="IPR025770">
    <property type="entry name" value="PPMT_MeTrfase"/>
</dbReference>
<keyword evidence="13" id="KW-1185">Reference proteome</keyword>
<proteinExistence type="inferred from homology"/>
<evidence type="ECO:0000256" key="9">
    <source>
        <dbReference type="ARBA" id="ARBA00023136"/>
    </source>
</evidence>
<protein>
    <recommendedName>
        <fullName evidence="3 10">Protein-S-isoprenylcysteine O-methyltransferase</fullName>
        <ecNumber evidence="3 10">2.1.1.100</ecNumber>
    </recommendedName>
</protein>
<dbReference type="VEuPathDB" id="FungiDB:jhhlp_001994"/>
<evidence type="ECO:0000256" key="4">
    <source>
        <dbReference type="ARBA" id="ARBA00022603"/>
    </source>
</evidence>
<dbReference type="GO" id="GO:0005789">
    <property type="term" value="C:endoplasmic reticulum membrane"/>
    <property type="evidence" value="ECO:0007669"/>
    <property type="project" value="UniProtKB-SubCell"/>
</dbReference>
<gene>
    <name evidence="12" type="ORF">jhhlp_001994</name>
</gene>
<feature type="transmembrane region" description="Helical" evidence="10">
    <location>
        <begin position="231"/>
        <end position="250"/>
    </location>
</feature>
<evidence type="ECO:0000256" key="5">
    <source>
        <dbReference type="ARBA" id="ARBA00022679"/>
    </source>
</evidence>
<evidence type="ECO:0000256" key="11">
    <source>
        <dbReference type="SAM" id="MobiDB-lite"/>
    </source>
</evidence>
<evidence type="ECO:0000256" key="7">
    <source>
        <dbReference type="ARBA" id="ARBA00022692"/>
    </source>
</evidence>
<accession>A0A2N3NCR4</accession>
<dbReference type="PANTHER" id="PTHR12714">
    <property type="entry name" value="PROTEIN-S ISOPRENYLCYSTEINE O-METHYLTRANSFERASE"/>
    <property type="match status" value="1"/>
</dbReference>
<keyword evidence="8 10" id="KW-1133">Transmembrane helix</keyword>
<dbReference type="EMBL" id="NLAX01000008">
    <property type="protein sequence ID" value="PKS10244.1"/>
    <property type="molecule type" value="Genomic_DNA"/>
</dbReference>